<dbReference type="FunFam" id="3.30.565.10:FF:000006">
    <property type="entry name" value="Sensor histidine kinase WalK"/>
    <property type="match status" value="1"/>
</dbReference>
<evidence type="ECO:0000259" key="6">
    <source>
        <dbReference type="PROSITE" id="PS50109"/>
    </source>
</evidence>
<dbReference type="GO" id="GO:0000155">
    <property type="term" value="F:phosphorelay sensor kinase activity"/>
    <property type="evidence" value="ECO:0007669"/>
    <property type="project" value="TreeGrafter"/>
</dbReference>
<reference evidence="7" key="1">
    <citation type="submission" date="2019-08" db="EMBL/GenBank/DDBJ databases">
        <authorList>
            <person name="Kucharzyk K."/>
            <person name="Murdoch R.W."/>
            <person name="Higgins S."/>
            <person name="Loffler F."/>
        </authorList>
    </citation>
    <scope>NUCLEOTIDE SEQUENCE</scope>
</reference>
<feature type="domain" description="Histidine kinase" evidence="6">
    <location>
        <begin position="1"/>
        <end position="137"/>
    </location>
</feature>
<organism evidence="7">
    <name type="scientific">bioreactor metagenome</name>
    <dbReference type="NCBI Taxonomy" id="1076179"/>
    <lineage>
        <taxon>unclassified sequences</taxon>
        <taxon>metagenomes</taxon>
        <taxon>ecological metagenomes</taxon>
    </lineage>
</organism>
<dbReference type="InterPro" id="IPR036890">
    <property type="entry name" value="HATPase_C_sf"/>
</dbReference>
<dbReference type="PRINTS" id="PR00344">
    <property type="entry name" value="BCTRLSENSOR"/>
</dbReference>
<proteinExistence type="predicted"/>
<dbReference type="EMBL" id="VSSQ01055838">
    <property type="protein sequence ID" value="MPN09709.1"/>
    <property type="molecule type" value="Genomic_DNA"/>
</dbReference>
<comment type="caution">
    <text evidence="7">The sequence shown here is derived from an EMBL/GenBank/DDBJ whole genome shotgun (WGS) entry which is preliminary data.</text>
</comment>
<dbReference type="SMART" id="SM00387">
    <property type="entry name" value="HATPase_c"/>
    <property type="match status" value="1"/>
</dbReference>
<dbReference type="EC" id="2.7.13.3" evidence="2"/>
<evidence type="ECO:0000256" key="1">
    <source>
        <dbReference type="ARBA" id="ARBA00000085"/>
    </source>
</evidence>
<dbReference type="PANTHER" id="PTHR43547">
    <property type="entry name" value="TWO-COMPONENT HISTIDINE KINASE"/>
    <property type="match status" value="1"/>
</dbReference>
<comment type="catalytic activity">
    <reaction evidence="1">
        <text>ATP + protein L-histidine = ADP + protein N-phospho-L-histidine.</text>
        <dbReference type="EC" id="2.7.13.3"/>
    </reaction>
</comment>
<dbReference type="Gene3D" id="3.30.565.10">
    <property type="entry name" value="Histidine kinase-like ATPase, C-terminal domain"/>
    <property type="match status" value="1"/>
</dbReference>
<evidence type="ECO:0000256" key="5">
    <source>
        <dbReference type="ARBA" id="ARBA00022777"/>
    </source>
</evidence>
<accession>A0A645F8Q7</accession>
<gene>
    <name evidence="7" type="primary">walK_18</name>
    <name evidence="7" type="ORF">SDC9_157001</name>
</gene>
<dbReference type="SUPFAM" id="SSF55874">
    <property type="entry name" value="ATPase domain of HSP90 chaperone/DNA topoisomerase II/histidine kinase"/>
    <property type="match status" value="1"/>
</dbReference>
<dbReference type="PANTHER" id="PTHR43547:SF2">
    <property type="entry name" value="HYBRID SIGNAL TRANSDUCTION HISTIDINE KINASE C"/>
    <property type="match status" value="1"/>
</dbReference>
<evidence type="ECO:0000256" key="4">
    <source>
        <dbReference type="ARBA" id="ARBA00022679"/>
    </source>
</evidence>
<dbReference type="Pfam" id="PF02518">
    <property type="entry name" value="HATPase_c"/>
    <property type="match status" value="1"/>
</dbReference>
<name>A0A645F8Q7_9ZZZZ</name>
<keyword evidence="3" id="KW-0597">Phosphoprotein</keyword>
<dbReference type="AlphaFoldDB" id="A0A645F8Q7"/>
<keyword evidence="4 7" id="KW-0808">Transferase</keyword>
<dbReference type="PROSITE" id="PS50109">
    <property type="entry name" value="HIS_KIN"/>
    <property type="match status" value="1"/>
</dbReference>
<sequence length="143" mass="14982">MLSILAAEKGVELRREINQDATVLCTGDGLFQIVYNLVENGIKYNRDGGFVTVTLGESDGAARITVADDGIGVPENELTKIFDRFYRVDKARSRAAGGTGLGLAIVRDTALLHGGSVTAAPREGGGTVFTVTLRLAGKGGEAQ</sequence>
<evidence type="ECO:0000313" key="7">
    <source>
        <dbReference type="EMBL" id="MPN09709.1"/>
    </source>
</evidence>
<dbReference type="CDD" id="cd00075">
    <property type="entry name" value="HATPase"/>
    <property type="match status" value="1"/>
</dbReference>
<evidence type="ECO:0000256" key="3">
    <source>
        <dbReference type="ARBA" id="ARBA00022553"/>
    </source>
</evidence>
<dbReference type="InterPro" id="IPR005467">
    <property type="entry name" value="His_kinase_dom"/>
</dbReference>
<evidence type="ECO:0000256" key="2">
    <source>
        <dbReference type="ARBA" id="ARBA00012438"/>
    </source>
</evidence>
<protein>
    <recommendedName>
        <fullName evidence="2">histidine kinase</fullName>
        <ecNumber evidence="2">2.7.13.3</ecNumber>
    </recommendedName>
</protein>
<dbReference type="InterPro" id="IPR004358">
    <property type="entry name" value="Sig_transdc_His_kin-like_C"/>
</dbReference>
<dbReference type="InterPro" id="IPR003594">
    <property type="entry name" value="HATPase_dom"/>
</dbReference>
<keyword evidence="5 7" id="KW-0418">Kinase</keyword>